<feature type="transmembrane region" description="Helical" evidence="1">
    <location>
        <begin position="220"/>
        <end position="239"/>
    </location>
</feature>
<dbReference type="OrthoDB" id="10250354at2759"/>
<accession>S9UB67</accession>
<dbReference type="GO" id="GO:0008320">
    <property type="term" value="F:protein transmembrane transporter activity"/>
    <property type="evidence" value="ECO:0007669"/>
    <property type="project" value="TreeGrafter"/>
</dbReference>
<proteinExistence type="predicted"/>
<keyword evidence="1" id="KW-0812">Transmembrane</keyword>
<dbReference type="InterPro" id="IPR036869">
    <property type="entry name" value="J_dom_sf"/>
</dbReference>
<dbReference type="GO" id="GO:0031207">
    <property type="term" value="C:Sec62/Sec63 complex"/>
    <property type="evidence" value="ECO:0007669"/>
    <property type="project" value="TreeGrafter"/>
</dbReference>
<reference evidence="3 4" key="1">
    <citation type="journal article" date="2013" name="PLoS ONE">
        <title>Predicting the Proteins of Angomonas deanei, Strigomonas culicis and Their Respective Endosymbionts Reveals New Aspects of the Trypanosomatidae Family.</title>
        <authorList>
            <person name="Motta M.C."/>
            <person name="Martins A.C."/>
            <person name="de Souza S.S."/>
            <person name="Catta-Preta C.M."/>
            <person name="Silva R."/>
            <person name="Klein C.C."/>
            <person name="de Almeida L.G."/>
            <person name="de Lima Cunha O."/>
            <person name="Ciapina L.P."/>
            <person name="Brocchi M."/>
            <person name="Colabardini A.C."/>
            <person name="de Araujo Lima B."/>
            <person name="Machado C.R."/>
            <person name="de Almeida Soares C.M."/>
            <person name="Probst C.M."/>
            <person name="de Menezes C.B."/>
            <person name="Thompson C.E."/>
            <person name="Bartholomeu D.C."/>
            <person name="Gradia D.F."/>
            <person name="Pavoni D.P."/>
            <person name="Grisard E.C."/>
            <person name="Fantinatti-Garboggini F."/>
            <person name="Marchini F.K."/>
            <person name="Rodrigues-Luiz G.F."/>
            <person name="Wagner G."/>
            <person name="Goldman G.H."/>
            <person name="Fietto J.L."/>
            <person name="Elias M.C."/>
            <person name="Goldman M.H."/>
            <person name="Sagot M.F."/>
            <person name="Pereira M."/>
            <person name="Stoco P.H."/>
            <person name="de Mendonca-Neto R.P."/>
            <person name="Teixeira S.M."/>
            <person name="Maciel T.E."/>
            <person name="de Oliveira Mendes T.A."/>
            <person name="Urmenyi T.P."/>
            <person name="de Souza W."/>
            <person name="Schenkman S."/>
            <person name="de Vasconcelos A.T."/>
        </authorList>
    </citation>
    <scope>NUCLEOTIDE SEQUENCE [LARGE SCALE GENOMIC DNA]</scope>
</reference>
<dbReference type="AlphaFoldDB" id="S9UB67"/>
<evidence type="ECO:0000256" key="1">
    <source>
        <dbReference type="SAM" id="Phobius"/>
    </source>
</evidence>
<dbReference type="Gene3D" id="1.10.287.110">
    <property type="entry name" value="DnaJ domain"/>
    <property type="match status" value="1"/>
</dbReference>
<keyword evidence="1" id="KW-1133">Transmembrane helix</keyword>
<dbReference type="FunFam" id="1.10.287.110:FF:000100">
    <property type="entry name" value="DnaJ domain containing protein"/>
    <property type="match status" value="1"/>
</dbReference>
<dbReference type="SMART" id="SM00271">
    <property type="entry name" value="DnaJ"/>
    <property type="match status" value="1"/>
</dbReference>
<organism evidence="3 4">
    <name type="scientific">Strigomonas culicis</name>
    <dbReference type="NCBI Taxonomy" id="28005"/>
    <lineage>
        <taxon>Eukaryota</taxon>
        <taxon>Discoba</taxon>
        <taxon>Euglenozoa</taxon>
        <taxon>Kinetoplastea</taxon>
        <taxon>Metakinetoplastina</taxon>
        <taxon>Trypanosomatida</taxon>
        <taxon>Trypanosomatidae</taxon>
        <taxon>Strigomonadinae</taxon>
        <taxon>Strigomonas</taxon>
    </lineage>
</organism>
<dbReference type="EMBL" id="ATMH01005335">
    <property type="protein sequence ID" value="EPY28032.1"/>
    <property type="molecule type" value="Genomic_DNA"/>
</dbReference>
<dbReference type="GO" id="GO:0003723">
    <property type="term" value="F:RNA binding"/>
    <property type="evidence" value="ECO:0007669"/>
    <property type="project" value="TreeGrafter"/>
</dbReference>
<name>S9UB67_9TRYP</name>
<evidence type="ECO:0000313" key="3">
    <source>
        <dbReference type="EMBL" id="EPY28032.1"/>
    </source>
</evidence>
<dbReference type="PANTHER" id="PTHR24075">
    <property type="entry name" value="SEC63 DOMAIN-CONTAINING"/>
    <property type="match status" value="1"/>
</dbReference>
<comment type="caution">
    <text evidence="3">The sequence shown here is derived from an EMBL/GenBank/DDBJ whole genome shotgun (WGS) entry which is preliminary data.</text>
</comment>
<dbReference type="SUPFAM" id="SSF46565">
    <property type="entry name" value="Chaperone J-domain"/>
    <property type="match status" value="1"/>
</dbReference>
<dbReference type="Pfam" id="PF00226">
    <property type="entry name" value="DnaJ"/>
    <property type="match status" value="1"/>
</dbReference>
<dbReference type="InterPro" id="IPR001623">
    <property type="entry name" value="DnaJ_domain"/>
</dbReference>
<dbReference type="PRINTS" id="PR00625">
    <property type="entry name" value="JDOMAIN"/>
</dbReference>
<evidence type="ECO:0000259" key="2">
    <source>
        <dbReference type="PROSITE" id="PS50076"/>
    </source>
</evidence>
<gene>
    <name evidence="3" type="ORF">STCU_05335</name>
</gene>
<feature type="transmembrane region" description="Helical" evidence="1">
    <location>
        <begin position="114"/>
        <end position="134"/>
    </location>
</feature>
<sequence>MAEGGLSGGNYSFISFAFAVASVMLIVLYIPWIIRKVRGIYLYYYSYNAKVRSMVVNPLHEMHESLVYIPNVVKSLCQEPQMLVAGAQVCLREKTFFLRCVLPKFFKFVIRPRIFLPLIWLLLLTSAMYATLTFDAHAILGLPRTATTVEIKKAYRSMTRRYHPDHNKTTEARDLFIQARRAYKALVDRDAFEEEEAKNFQDFSVGVALPNFLISRQHDGLVLFGLLGILIVGPFLIWYKFTNDKKVPRLVWHIRFDKERVEHFMQHFGIPVDPKFKEKQDSRALILKLLINLRIVPPHVRQDVVNAFPPLPDFIHRCLEIEKNQTMFQNLGLQEQHLTLLQTYMAANGVQILDEFEAAHPPYTGDLTNEFKMISPSAYKATRFLFMQHTVQVEQALVELQHEMGNNIMTSVKKLMNAHEEMYDSLDLLYSNYEKVNKPILQKLIAMPQLVSSLVDCIEPEIQVIYQRFYKQYIEQHSTKEQIRALKAQKSIQKNR</sequence>
<dbReference type="Proteomes" id="UP000015354">
    <property type="component" value="Unassembled WGS sequence"/>
</dbReference>
<feature type="domain" description="J" evidence="2">
    <location>
        <begin position="135"/>
        <end position="204"/>
    </location>
</feature>
<evidence type="ECO:0000313" key="4">
    <source>
        <dbReference type="Proteomes" id="UP000015354"/>
    </source>
</evidence>
<dbReference type="PANTHER" id="PTHR24075:SF0">
    <property type="entry name" value="TRANSLOCATION PROTEIN SEC63 HOMOLOG"/>
    <property type="match status" value="1"/>
</dbReference>
<dbReference type="PROSITE" id="PS50076">
    <property type="entry name" value="DNAJ_2"/>
    <property type="match status" value="1"/>
</dbReference>
<dbReference type="CDD" id="cd06257">
    <property type="entry name" value="DnaJ"/>
    <property type="match status" value="1"/>
</dbReference>
<feature type="transmembrane region" description="Helical" evidence="1">
    <location>
        <begin position="12"/>
        <end position="34"/>
    </location>
</feature>
<keyword evidence="1" id="KW-0472">Membrane</keyword>
<dbReference type="GO" id="GO:0006620">
    <property type="term" value="P:post-translational protein targeting to endoplasmic reticulum membrane"/>
    <property type="evidence" value="ECO:0007669"/>
    <property type="project" value="TreeGrafter"/>
</dbReference>
<dbReference type="GO" id="GO:0006614">
    <property type="term" value="P:SRP-dependent cotranslational protein targeting to membrane"/>
    <property type="evidence" value="ECO:0007669"/>
    <property type="project" value="TreeGrafter"/>
</dbReference>
<keyword evidence="4" id="KW-1185">Reference proteome</keyword>
<protein>
    <submittedName>
        <fullName evidence="3">Translocation protein SEC63</fullName>
    </submittedName>
</protein>